<dbReference type="Pfam" id="PF16861">
    <property type="entry name" value="Carbam_trans_C"/>
    <property type="match status" value="1"/>
</dbReference>
<proteinExistence type="inferred from homology"/>
<dbReference type="InterPro" id="IPR051338">
    <property type="entry name" value="NodU/CmcH_Carbamoyltrnsfr"/>
</dbReference>
<dbReference type="PANTHER" id="PTHR34847:SF1">
    <property type="entry name" value="NODULATION PROTEIN U"/>
    <property type="match status" value="1"/>
</dbReference>
<feature type="domain" description="Carbamoyltransferase" evidence="2">
    <location>
        <begin position="120"/>
        <end position="361"/>
    </location>
</feature>
<accession>A0A918HYM3</accession>
<feature type="domain" description="Carbamoyltransferase C-terminal" evidence="3">
    <location>
        <begin position="411"/>
        <end position="580"/>
    </location>
</feature>
<reference evidence="4" key="2">
    <citation type="submission" date="2020-09" db="EMBL/GenBank/DDBJ databases">
        <authorList>
            <person name="Sun Q."/>
            <person name="Ohkuma M."/>
        </authorList>
    </citation>
    <scope>NUCLEOTIDE SEQUENCE</scope>
    <source>
        <strain evidence="4">JCM 4391</strain>
    </source>
</reference>
<dbReference type="Pfam" id="PF02543">
    <property type="entry name" value="Carbam_trans_N"/>
    <property type="match status" value="2"/>
</dbReference>
<evidence type="ECO:0000313" key="4">
    <source>
        <dbReference type="EMBL" id="GGU46596.1"/>
    </source>
</evidence>
<reference evidence="4" key="1">
    <citation type="journal article" date="2014" name="Int. J. Syst. Evol. Microbiol.">
        <title>Complete genome sequence of Corynebacterium casei LMG S-19264T (=DSM 44701T), isolated from a smear-ripened cheese.</title>
        <authorList>
            <consortium name="US DOE Joint Genome Institute (JGI-PGF)"/>
            <person name="Walter F."/>
            <person name="Albersmeier A."/>
            <person name="Kalinowski J."/>
            <person name="Ruckert C."/>
        </authorList>
    </citation>
    <scope>NUCLEOTIDE SEQUENCE</scope>
    <source>
        <strain evidence="4">JCM 4391</strain>
    </source>
</reference>
<comment type="similarity">
    <text evidence="1">Belongs to the NodU/CmcH family.</text>
</comment>
<dbReference type="InterPro" id="IPR003696">
    <property type="entry name" value="Carbtransf_dom"/>
</dbReference>
<comment type="caution">
    <text evidence="4">The sequence shown here is derived from an EMBL/GenBank/DDBJ whole genome shotgun (WGS) entry which is preliminary data.</text>
</comment>
<organism evidence="4 5">
    <name type="scientific">Streptomyces lavendofoliae</name>
    <dbReference type="NCBI Taxonomy" id="67314"/>
    <lineage>
        <taxon>Bacteria</taxon>
        <taxon>Bacillati</taxon>
        <taxon>Actinomycetota</taxon>
        <taxon>Actinomycetes</taxon>
        <taxon>Kitasatosporales</taxon>
        <taxon>Streptomycetaceae</taxon>
        <taxon>Streptomyces</taxon>
    </lineage>
</organism>
<gene>
    <name evidence="4" type="ORF">GCM10010274_38750</name>
</gene>
<dbReference type="PANTHER" id="PTHR34847">
    <property type="entry name" value="NODULATION PROTEIN U"/>
    <property type="match status" value="1"/>
</dbReference>
<dbReference type="InterPro" id="IPR043129">
    <property type="entry name" value="ATPase_NBD"/>
</dbReference>
<feature type="domain" description="Carbamoyltransferase" evidence="2">
    <location>
        <begin position="26"/>
        <end position="85"/>
    </location>
</feature>
<dbReference type="EMBL" id="BMTP01000009">
    <property type="protein sequence ID" value="GGU46596.1"/>
    <property type="molecule type" value="Genomic_DNA"/>
</dbReference>
<dbReference type="Gene3D" id="3.90.870.20">
    <property type="entry name" value="Carbamoyltransferase, C-terminal domain"/>
    <property type="match status" value="1"/>
</dbReference>
<evidence type="ECO:0000256" key="1">
    <source>
        <dbReference type="ARBA" id="ARBA00006129"/>
    </source>
</evidence>
<name>A0A918HYM3_9ACTN</name>
<dbReference type="AlphaFoldDB" id="A0A918HYM3"/>
<keyword evidence="5" id="KW-1185">Reference proteome</keyword>
<dbReference type="Gene3D" id="3.30.420.40">
    <property type="match status" value="2"/>
</dbReference>
<dbReference type="CDD" id="cd24098">
    <property type="entry name" value="ASKHA_NBD_TobZ_N"/>
    <property type="match status" value="1"/>
</dbReference>
<dbReference type="GO" id="GO:0003824">
    <property type="term" value="F:catalytic activity"/>
    <property type="evidence" value="ECO:0007669"/>
    <property type="project" value="InterPro"/>
</dbReference>
<dbReference type="InterPro" id="IPR031730">
    <property type="entry name" value="Carbam_trans_C"/>
</dbReference>
<evidence type="ECO:0000313" key="5">
    <source>
        <dbReference type="Proteomes" id="UP000636661"/>
    </source>
</evidence>
<sequence length="590" mass="63291">MHRMIPTDLWGLTMRVLGVNGWPGASHDGAACLVVDGEVIALAEEERFTRNKHAYGEAPLNAAAHCLAEGGLTLDDIDVVAHGWDMPKLFADRGLDWFADDAETLEHLLPKALFPRTRDPRLTFVDHHVAHAASAYYLSGRDRGAILVLDGQGEDVSTTLAVGIDGEIKTLRSFTPGWSLGYFYAAVCEYAGLGSDAAGKMMGLASYGTPQDLSFGGALDFTDDGFTIGVVPPDLRSTGSTDEETATIRLWLEHLEKALPEAPNRSTRRFDPRVGRYTRVTDRDPFEYRDIAATAQAALERAVMTLVRTLLKESGETTLLVAGGVGFNATLNGKLMRMPEVRDLFVQPLAGDQGVSLGAAVRVAAEEGDRIRPMRGSVAWGPQWTPDEIRRVLEASGTAYTEPADIAAATADVLAGGGVAGWFQGRAEGGPRALGHRSMVAVPNPEGTRDRVNVRIKDREAWRPFAPSMQEEAAETLIGTTTPLPYMIVTTPVTDAGAAAMPAVVHSDRTTRPQTVSAEVDPLYHRLIGRVGEHTGTAVVLNTSFNGRDEPVVCSPRDALATFHRLPMDALALGPFLVRRPGGAVGEAGA</sequence>
<dbReference type="InterPro" id="IPR038152">
    <property type="entry name" value="Carbam_trans_C_sf"/>
</dbReference>
<dbReference type="SUPFAM" id="SSF53067">
    <property type="entry name" value="Actin-like ATPase domain"/>
    <property type="match status" value="1"/>
</dbReference>
<dbReference type="Proteomes" id="UP000636661">
    <property type="component" value="Unassembled WGS sequence"/>
</dbReference>
<protein>
    <submittedName>
        <fullName evidence="4">Carbamoyltransferase</fullName>
    </submittedName>
</protein>
<evidence type="ECO:0000259" key="3">
    <source>
        <dbReference type="Pfam" id="PF16861"/>
    </source>
</evidence>
<evidence type="ECO:0000259" key="2">
    <source>
        <dbReference type="Pfam" id="PF02543"/>
    </source>
</evidence>